<dbReference type="GO" id="GO:0005886">
    <property type="term" value="C:plasma membrane"/>
    <property type="evidence" value="ECO:0007669"/>
    <property type="project" value="UniProtKB-SubCell"/>
</dbReference>
<keyword evidence="4 8" id="KW-0812">Transmembrane</keyword>
<feature type="transmembrane region" description="Helical" evidence="8">
    <location>
        <begin position="246"/>
        <end position="268"/>
    </location>
</feature>
<accession>A0A2U1T1N7</accession>
<keyword evidence="6 8" id="KW-0472">Membrane</keyword>
<dbReference type="PANTHER" id="PTHR23517:SF3">
    <property type="entry name" value="INTEGRAL MEMBRANE TRANSPORT PROTEIN"/>
    <property type="match status" value="1"/>
</dbReference>
<protein>
    <recommendedName>
        <fullName evidence="9">Major facilitator superfamily (MFS) profile domain-containing protein</fullName>
    </recommendedName>
</protein>
<evidence type="ECO:0000259" key="9">
    <source>
        <dbReference type="PROSITE" id="PS50850"/>
    </source>
</evidence>
<dbReference type="PANTHER" id="PTHR23517">
    <property type="entry name" value="RESISTANCE PROTEIN MDTM, PUTATIVE-RELATED-RELATED"/>
    <property type="match status" value="1"/>
</dbReference>
<keyword evidence="5 8" id="KW-1133">Transmembrane helix</keyword>
<feature type="domain" description="Major facilitator superfamily (MFS) profile" evidence="9">
    <location>
        <begin position="49"/>
        <end position="434"/>
    </location>
</feature>
<feature type="transmembrane region" description="Helical" evidence="8">
    <location>
        <begin position="315"/>
        <end position="338"/>
    </location>
</feature>
<dbReference type="InterPro" id="IPR020846">
    <property type="entry name" value="MFS_dom"/>
</dbReference>
<feature type="compositionally biased region" description="Low complexity" evidence="7">
    <location>
        <begin position="25"/>
        <end position="36"/>
    </location>
</feature>
<evidence type="ECO:0000256" key="2">
    <source>
        <dbReference type="ARBA" id="ARBA00022448"/>
    </source>
</evidence>
<feature type="transmembrane region" description="Helical" evidence="8">
    <location>
        <begin position="138"/>
        <end position="156"/>
    </location>
</feature>
<comment type="caution">
    <text evidence="10">The sequence shown here is derived from an EMBL/GenBank/DDBJ whole genome shotgun (WGS) entry which is preliminary data.</text>
</comment>
<dbReference type="Proteomes" id="UP000244978">
    <property type="component" value="Unassembled WGS sequence"/>
</dbReference>
<dbReference type="GO" id="GO:0022857">
    <property type="term" value="F:transmembrane transporter activity"/>
    <property type="evidence" value="ECO:0007669"/>
    <property type="project" value="InterPro"/>
</dbReference>
<evidence type="ECO:0000256" key="3">
    <source>
        <dbReference type="ARBA" id="ARBA00022475"/>
    </source>
</evidence>
<comment type="subcellular location">
    <subcellularLocation>
        <location evidence="1">Cell membrane</location>
        <topology evidence="1">Multi-pass membrane protein</topology>
    </subcellularLocation>
</comment>
<evidence type="ECO:0000256" key="7">
    <source>
        <dbReference type="SAM" id="MobiDB-lite"/>
    </source>
</evidence>
<evidence type="ECO:0000256" key="6">
    <source>
        <dbReference type="ARBA" id="ARBA00023136"/>
    </source>
</evidence>
<dbReference type="PROSITE" id="PS50850">
    <property type="entry name" value="MFS"/>
    <property type="match status" value="1"/>
</dbReference>
<feature type="region of interest" description="Disordered" evidence="7">
    <location>
        <begin position="1"/>
        <end position="45"/>
    </location>
</feature>
<evidence type="ECO:0000256" key="5">
    <source>
        <dbReference type="ARBA" id="ARBA00022989"/>
    </source>
</evidence>
<evidence type="ECO:0000313" key="10">
    <source>
        <dbReference type="EMBL" id="PWB97778.1"/>
    </source>
</evidence>
<feature type="transmembrane region" description="Helical" evidence="8">
    <location>
        <begin position="176"/>
        <end position="194"/>
    </location>
</feature>
<evidence type="ECO:0000256" key="1">
    <source>
        <dbReference type="ARBA" id="ARBA00004651"/>
    </source>
</evidence>
<sequence>MSPSCTRAPSGTCKGCSGRCSTQTSSSRGGPRSRPSSRPDRMPRRHGAGAAGLAALGVLYWTAHAMMRPLIGTYVLSLGGTAVEASIALAAFSIFPTILAVLIGGFVDNWGGRPILIVGGVLMVAGGTIMLIPTLTAVIVSQVILGLGTLCVWVSLQTSITTGAGDESRDDRARRIATFTLFVSFGQMVGPALGGALESFFSYAVAYGVYAALGLTLLIVAIARAPKTAVRRLGKKLPIIRPYAEAFTLMRNPAVVIAVLVSFTALMLHDIRSAWQPLLLHGAGLEQWQIGIVISVSAVAGFAARPFFAPWLRVFGVPVFVGLVLVVGATTAMMATIAPGNMTYLLAVAAVNGLALGFAQPLSLTLLSEEVPKSQLGIASGLRSTGNQAALLASPAGFGGVSAFAGLSAAFLVVGGAAAAVGVLCAVLLHFHRPQGSDASIDLAESELLDDIVEEPPPASRQ</sequence>
<feature type="transmembrane region" description="Helical" evidence="8">
    <location>
        <begin position="47"/>
        <end position="67"/>
    </location>
</feature>
<dbReference type="InterPro" id="IPR050171">
    <property type="entry name" value="MFS_Transporters"/>
</dbReference>
<dbReference type="InterPro" id="IPR011701">
    <property type="entry name" value="MFS"/>
</dbReference>
<keyword evidence="2" id="KW-0813">Transport</keyword>
<evidence type="ECO:0000256" key="4">
    <source>
        <dbReference type="ARBA" id="ARBA00022692"/>
    </source>
</evidence>
<gene>
    <name evidence="10" type="ORF">DF220_08005</name>
</gene>
<proteinExistence type="predicted"/>
<dbReference type="Pfam" id="PF07690">
    <property type="entry name" value="MFS_1"/>
    <property type="match status" value="1"/>
</dbReference>
<keyword evidence="11" id="KW-1185">Reference proteome</keyword>
<feature type="transmembrane region" description="Helical" evidence="8">
    <location>
        <begin position="200"/>
        <end position="225"/>
    </location>
</feature>
<reference evidence="11" key="1">
    <citation type="submission" date="2018-04" db="EMBL/GenBank/DDBJ databases">
        <authorList>
            <person name="Liu S."/>
            <person name="Wang Z."/>
            <person name="Li J."/>
        </authorList>
    </citation>
    <scope>NUCLEOTIDE SEQUENCE [LARGE SCALE GENOMIC DNA]</scope>
    <source>
        <strain evidence="11">S1194</strain>
    </source>
</reference>
<dbReference type="EMBL" id="QEEX01000001">
    <property type="protein sequence ID" value="PWB97778.1"/>
    <property type="molecule type" value="Genomic_DNA"/>
</dbReference>
<dbReference type="SUPFAM" id="SSF103473">
    <property type="entry name" value="MFS general substrate transporter"/>
    <property type="match status" value="1"/>
</dbReference>
<dbReference type="AlphaFoldDB" id="A0A2U1T1N7"/>
<feature type="transmembrane region" description="Helical" evidence="8">
    <location>
        <begin position="114"/>
        <end position="132"/>
    </location>
</feature>
<feature type="transmembrane region" description="Helical" evidence="8">
    <location>
        <begin position="87"/>
        <end position="107"/>
    </location>
</feature>
<feature type="transmembrane region" description="Helical" evidence="8">
    <location>
        <begin position="411"/>
        <end position="431"/>
    </location>
</feature>
<name>A0A2U1T1N7_9MICO</name>
<dbReference type="InterPro" id="IPR036259">
    <property type="entry name" value="MFS_trans_sf"/>
</dbReference>
<keyword evidence="3" id="KW-1003">Cell membrane</keyword>
<evidence type="ECO:0000256" key="8">
    <source>
        <dbReference type="SAM" id="Phobius"/>
    </source>
</evidence>
<dbReference type="Gene3D" id="1.20.1250.20">
    <property type="entry name" value="MFS general substrate transporter like domains"/>
    <property type="match status" value="2"/>
</dbReference>
<feature type="transmembrane region" description="Helical" evidence="8">
    <location>
        <begin position="288"/>
        <end position="308"/>
    </location>
</feature>
<organism evidence="10 11">
    <name type="scientific">Homoserinimonas hongtaonis</name>
    <dbReference type="NCBI Taxonomy" id="2079791"/>
    <lineage>
        <taxon>Bacteria</taxon>
        <taxon>Bacillati</taxon>
        <taxon>Actinomycetota</taxon>
        <taxon>Actinomycetes</taxon>
        <taxon>Micrococcales</taxon>
        <taxon>Microbacteriaceae</taxon>
        <taxon>Homoserinimonas</taxon>
    </lineage>
</organism>
<evidence type="ECO:0000313" key="11">
    <source>
        <dbReference type="Proteomes" id="UP000244978"/>
    </source>
</evidence>